<dbReference type="EMBL" id="JBICCN010000042">
    <property type="protein sequence ID" value="KAL3098939.1"/>
    <property type="molecule type" value="Genomic_DNA"/>
</dbReference>
<name>A0ABD2K7Q9_HETSC</name>
<dbReference type="Proteomes" id="UP001620645">
    <property type="component" value="Unassembled WGS sequence"/>
</dbReference>
<proteinExistence type="inferred from homology"/>
<evidence type="ECO:0000256" key="2">
    <source>
        <dbReference type="ARBA" id="ARBA00005546"/>
    </source>
</evidence>
<protein>
    <submittedName>
        <fullName evidence="6">Uncharacterized protein</fullName>
    </submittedName>
</protein>
<comment type="subcellular location">
    <subcellularLocation>
        <location evidence="1">Nucleus</location>
    </subcellularLocation>
</comment>
<gene>
    <name evidence="6" type="ORF">niasHS_000927</name>
</gene>
<accession>A0ABD2K7Q9</accession>
<evidence type="ECO:0000313" key="7">
    <source>
        <dbReference type="Proteomes" id="UP001620645"/>
    </source>
</evidence>
<evidence type="ECO:0000256" key="4">
    <source>
        <dbReference type="ARBA" id="ARBA00023242"/>
    </source>
</evidence>
<keyword evidence="4 5" id="KW-0539">Nucleus</keyword>
<dbReference type="Pfam" id="PF08617">
    <property type="entry name" value="CGI-121"/>
    <property type="match status" value="1"/>
</dbReference>
<dbReference type="SUPFAM" id="SSF143870">
    <property type="entry name" value="PF0523-like"/>
    <property type="match status" value="1"/>
</dbReference>
<evidence type="ECO:0000313" key="6">
    <source>
        <dbReference type="EMBL" id="KAL3098939.1"/>
    </source>
</evidence>
<dbReference type="InterPro" id="IPR036504">
    <property type="entry name" value="CGI121/TPRKB_sf"/>
</dbReference>
<evidence type="ECO:0000256" key="5">
    <source>
        <dbReference type="RuleBase" id="RU004398"/>
    </source>
</evidence>
<keyword evidence="3" id="KW-0819">tRNA processing</keyword>
<comment type="caution">
    <text evidence="6">The sequence shown here is derived from an EMBL/GenBank/DDBJ whole genome shotgun (WGS) entry which is preliminary data.</text>
</comment>
<organism evidence="6 7">
    <name type="scientific">Heterodera schachtii</name>
    <name type="common">Sugarbeet cyst nematode worm</name>
    <name type="synonym">Tylenchus schachtii</name>
    <dbReference type="NCBI Taxonomy" id="97005"/>
    <lineage>
        <taxon>Eukaryota</taxon>
        <taxon>Metazoa</taxon>
        <taxon>Ecdysozoa</taxon>
        <taxon>Nematoda</taxon>
        <taxon>Chromadorea</taxon>
        <taxon>Rhabditida</taxon>
        <taxon>Tylenchina</taxon>
        <taxon>Tylenchomorpha</taxon>
        <taxon>Tylenchoidea</taxon>
        <taxon>Heteroderidae</taxon>
        <taxon>Heteroderinae</taxon>
        <taxon>Heterodera</taxon>
    </lineage>
</organism>
<evidence type="ECO:0000256" key="3">
    <source>
        <dbReference type="ARBA" id="ARBA00022694"/>
    </source>
</evidence>
<keyword evidence="7" id="KW-1185">Reference proteome</keyword>
<dbReference type="PANTHER" id="PTHR15840">
    <property type="entry name" value="CGI-121 FAMILY MEMBER"/>
    <property type="match status" value="1"/>
</dbReference>
<reference evidence="6 7" key="1">
    <citation type="submission" date="2024-10" db="EMBL/GenBank/DDBJ databases">
        <authorList>
            <person name="Kim D."/>
        </authorList>
    </citation>
    <scope>NUCLEOTIDE SEQUENCE [LARGE SCALE GENOMIC DNA]</scope>
    <source>
        <strain evidence="6">Taebaek</strain>
    </source>
</reference>
<dbReference type="InterPro" id="IPR013926">
    <property type="entry name" value="CGI121/TPRKB"/>
</dbReference>
<evidence type="ECO:0000256" key="1">
    <source>
        <dbReference type="ARBA" id="ARBA00004123"/>
    </source>
</evidence>
<comment type="similarity">
    <text evidence="2 5">Belongs to the CGI121/TPRKB family.</text>
</comment>
<dbReference type="GO" id="GO:0005634">
    <property type="term" value="C:nucleus"/>
    <property type="evidence" value="ECO:0007669"/>
    <property type="project" value="UniProtKB-SubCell"/>
</dbReference>
<dbReference type="PANTHER" id="PTHR15840:SF10">
    <property type="entry name" value="EKC_KEOPS COMPLEX SUBUNIT TPRKB"/>
    <property type="match status" value="1"/>
</dbReference>
<dbReference type="Gene3D" id="3.30.2380.10">
    <property type="entry name" value="CGI121/TPRKB"/>
    <property type="match status" value="1"/>
</dbReference>
<dbReference type="GO" id="GO:0008033">
    <property type="term" value="P:tRNA processing"/>
    <property type="evidence" value="ECO:0007669"/>
    <property type="project" value="UniProtKB-KW"/>
</dbReference>
<sequence>MNTAISKLFELRPDPYDNSQRKYLRLCLFLNVENASDLADLVKVMDIALIRAELVLEPFILLVAANRALFQAAHNQLSTRSLSAELIYCLSPNRNIRESLATFGIAGTTRALLVAIFDDAKGKKMREAAKHIKGTPVTLEKLRENADEALIRQIYQLDIHPQLNSDNLSDLIVSRIVSKELLS</sequence>
<dbReference type="AlphaFoldDB" id="A0ABD2K7Q9"/>